<dbReference type="KEGG" id="buo:BRPE64_BCDS06670"/>
<sequence length="37" mass="4279">MPRFVCCVVVRRLRGACMRLLFFRAPRRLASLLASGR</sequence>
<protein>
    <submittedName>
        <fullName evidence="1">Uncharacterized protein</fullName>
    </submittedName>
</protein>
<reference evidence="1 2" key="2">
    <citation type="journal article" date="2018" name="Int. J. Syst. Evol. Microbiol.">
        <title>Burkholderia insecticola sp. nov., a gut symbiotic bacterium of the bean bug Riptortus pedestris.</title>
        <authorList>
            <person name="Takeshita K."/>
            <person name="Tamaki H."/>
            <person name="Ohbayashi T."/>
            <person name="Meng X.-Y."/>
            <person name="Sone T."/>
            <person name="Mitani Y."/>
            <person name="Peeters C."/>
            <person name="Kikuchi Y."/>
            <person name="Vandamme P."/>
        </authorList>
    </citation>
    <scope>NUCLEOTIDE SEQUENCE [LARGE SCALE GENOMIC DNA]</scope>
    <source>
        <strain evidence="1">RPE64</strain>
    </source>
</reference>
<proteinExistence type="predicted"/>
<dbReference type="PATRIC" id="fig|758793.3.peg.3573"/>
<organism evidence="1 2">
    <name type="scientific">Caballeronia insecticola</name>
    <dbReference type="NCBI Taxonomy" id="758793"/>
    <lineage>
        <taxon>Bacteria</taxon>
        <taxon>Pseudomonadati</taxon>
        <taxon>Pseudomonadota</taxon>
        <taxon>Betaproteobacteria</taxon>
        <taxon>Burkholderiales</taxon>
        <taxon>Burkholderiaceae</taxon>
        <taxon>Caballeronia</taxon>
    </lineage>
</organism>
<dbReference type="HOGENOM" id="CLU_3341227_0_0_4"/>
<dbReference type="STRING" id="758793.BRPE64_BCDS06670"/>
<name>R4WL95_9BURK</name>
<reference evidence="1 2" key="1">
    <citation type="journal article" date="2013" name="Genome Announc.">
        <title>Complete Genome Sequence of Burkholderia sp. Strain RPE64, Bacterial Symbiont of the Bean Bug Riptortus pedestris.</title>
        <authorList>
            <person name="Shibata T.F."/>
            <person name="Maeda T."/>
            <person name="Nikoh N."/>
            <person name="Yamaguchi K."/>
            <person name="Oshima K."/>
            <person name="Hattori M."/>
            <person name="Nishiyama T."/>
            <person name="Hasebe M."/>
            <person name="Fukatsu T."/>
            <person name="Kikuchi Y."/>
            <person name="Shigenobu S."/>
        </authorList>
    </citation>
    <scope>NUCLEOTIDE SEQUENCE [LARGE SCALE GENOMIC DNA]</scope>
</reference>
<dbReference type="AlphaFoldDB" id="R4WL95"/>
<dbReference type="EMBL" id="AP013059">
    <property type="protein sequence ID" value="BAN25328.1"/>
    <property type="molecule type" value="Genomic_DNA"/>
</dbReference>
<accession>R4WL95</accession>
<evidence type="ECO:0000313" key="2">
    <source>
        <dbReference type="Proteomes" id="UP000013966"/>
    </source>
</evidence>
<evidence type="ECO:0000313" key="1">
    <source>
        <dbReference type="EMBL" id="BAN25328.1"/>
    </source>
</evidence>
<gene>
    <name evidence="1" type="ORF">BRPE64_BCDS06670</name>
</gene>
<dbReference type="Proteomes" id="UP000013966">
    <property type="component" value="Chromosome 2"/>
</dbReference>
<keyword evidence="2" id="KW-1185">Reference proteome</keyword>